<dbReference type="Proteomes" id="UP000177622">
    <property type="component" value="Unassembled WGS sequence"/>
</dbReference>
<sequence>MIQFPIISFDYFQPSPAKKFIGLTEHPGVLGGQVNIFDELKPIHPDELMGEWDGYILTTGHPFEDELETLNWFGNTFDSTDDVAPLIVARNVT</sequence>
<name>A0A1F5LIW3_PENAI</name>
<protein>
    <recommendedName>
        <fullName evidence="1">GXWXG domain-containing protein</fullName>
    </recommendedName>
</protein>
<dbReference type="InterPro" id="IPR025951">
    <property type="entry name" value="GXWXG_dom"/>
</dbReference>
<dbReference type="Gene3D" id="2.40.128.580">
    <property type="entry name" value="GXWXG domain"/>
    <property type="match status" value="1"/>
</dbReference>
<evidence type="ECO:0000313" key="2">
    <source>
        <dbReference type="EMBL" id="OGE53144.1"/>
    </source>
</evidence>
<proteinExistence type="predicted"/>
<dbReference type="Pfam" id="PF14231">
    <property type="entry name" value="GXWXG"/>
    <property type="match status" value="1"/>
</dbReference>
<dbReference type="RefSeq" id="XP_022488583.1">
    <property type="nucleotide sequence ID" value="XM_022631550.1"/>
</dbReference>
<gene>
    <name evidence="2" type="ORF">PENARI_c008G08651</name>
</gene>
<comment type="caution">
    <text evidence="2">The sequence shown here is derived from an EMBL/GenBank/DDBJ whole genome shotgun (WGS) entry which is preliminary data.</text>
</comment>
<dbReference type="EMBL" id="LXJU01000008">
    <property type="protein sequence ID" value="OGE53144.1"/>
    <property type="molecule type" value="Genomic_DNA"/>
</dbReference>
<accession>A0A1F5LIW3</accession>
<organism evidence="2 3">
    <name type="scientific">Penicillium arizonense</name>
    <dbReference type="NCBI Taxonomy" id="1835702"/>
    <lineage>
        <taxon>Eukaryota</taxon>
        <taxon>Fungi</taxon>
        <taxon>Dikarya</taxon>
        <taxon>Ascomycota</taxon>
        <taxon>Pezizomycotina</taxon>
        <taxon>Eurotiomycetes</taxon>
        <taxon>Eurotiomycetidae</taxon>
        <taxon>Eurotiales</taxon>
        <taxon>Aspergillaceae</taxon>
        <taxon>Penicillium</taxon>
    </lineage>
</organism>
<reference evidence="2 3" key="1">
    <citation type="journal article" date="2016" name="Sci. Rep.">
        <title>Penicillium arizonense, a new, genome sequenced fungal species, reveals a high chemical diversity in secreted metabolites.</title>
        <authorList>
            <person name="Grijseels S."/>
            <person name="Nielsen J.C."/>
            <person name="Randelovic M."/>
            <person name="Nielsen J."/>
            <person name="Nielsen K.F."/>
            <person name="Workman M."/>
            <person name="Frisvad J.C."/>
        </authorList>
    </citation>
    <scope>NUCLEOTIDE SEQUENCE [LARGE SCALE GENOMIC DNA]</scope>
    <source>
        <strain evidence="2 3">CBS 141311</strain>
    </source>
</reference>
<dbReference type="GeneID" id="34576284"/>
<evidence type="ECO:0000313" key="3">
    <source>
        <dbReference type="Proteomes" id="UP000177622"/>
    </source>
</evidence>
<dbReference type="OrthoDB" id="2213372at2759"/>
<dbReference type="AlphaFoldDB" id="A0A1F5LIW3"/>
<evidence type="ECO:0000259" key="1">
    <source>
        <dbReference type="Pfam" id="PF14231"/>
    </source>
</evidence>
<feature type="domain" description="GXWXG" evidence="1">
    <location>
        <begin position="36"/>
        <end position="89"/>
    </location>
</feature>
<keyword evidence="3" id="KW-1185">Reference proteome</keyword>